<protein>
    <submittedName>
        <fullName evidence="2">Uncharacterized protein</fullName>
    </submittedName>
</protein>
<proteinExistence type="predicted"/>
<gene>
    <name evidence="2" type="ORF">CgunFtcFv8_006470</name>
</gene>
<name>A0AAN8C0C8_CHAGU</name>
<feature type="compositionally biased region" description="Basic and acidic residues" evidence="1">
    <location>
        <begin position="19"/>
        <end position="28"/>
    </location>
</feature>
<evidence type="ECO:0000256" key="1">
    <source>
        <dbReference type="SAM" id="MobiDB-lite"/>
    </source>
</evidence>
<reference evidence="2 3" key="1">
    <citation type="journal article" date="2023" name="Mol. Biol. Evol.">
        <title>Genomics of Secondarily Temperate Adaptation in the Only Non-Antarctic Icefish.</title>
        <authorList>
            <person name="Rivera-Colon A.G."/>
            <person name="Rayamajhi N."/>
            <person name="Minhas B.F."/>
            <person name="Madrigal G."/>
            <person name="Bilyk K.T."/>
            <person name="Yoon V."/>
            <person name="Hune M."/>
            <person name="Gregory S."/>
            <person name="Cheng C.H.C."/>
            <person name="Catchen J.M."/>
        </authorList>
    </citation>
    <scope>NUCLEOTIDE SEQUENCE [LARGE SCALE GENOMIC DNA]</scope>
    <source>
        <tissue evidence="2">White muscle</tissue>
    </source>
</reference>
<evidence type="ECO:0000313" key="2">
    <source>
        <dbReference type="EMBL" id="KAK5893613.1"/>
    </source>
</evidence>
<accession>A0AAN8C0C8</accession>
<dbReference type="EMBL" id="JAURVH010001535">
    <property type="protein sequence ID" value="KAK5893613.1"/>
    <property type="molecule type" value="Genomic_DNA"/>
</dbReference>
<organism evidence="2 3">
    <name type="scientific">Champsocephalus gunnari</name>
    <name type="common">Mackerel icefish</name>
    <dbReference type="NCBI Taxonomy" id="52237"/>
    <lineage>
        <taxon>Eukaryota</taxon>
        <taxon>Metazoa</taxon>
        <taxon>Chordata</taxon>
        <taxon>Craniata</taxon>
        <taxon>Vertebrata</taxon>
        <taxon>Euteleostomi</taxon>
        <taxon>Actinopterygii</taxon>
        <taxon>Neopterygii</taxon>
        <taxon>Teleostei</taxon>
        <taxon>Neoteleostei</taxon>
        <taxon>Acanthomorphata</taxon>
        <taxon>Eupercaria</taxon>
        <taxon>Perciformes</taxon>
        <taxon>Notothenioidei</taxon>
        <taxon>Channichthyidae</taxon>
        <taxon>Champsocephalus</taxon>
    </lineage>
</organism>
<dbReference type="Proteomes" id="UP001331515">
    <property type="component" value="Unassembled WGS sequence"/>
</dbReference>
<comment type="caution">
    <text evidence="2">The sequence shown here is derived from an EMBL/GenBank/DDBJ whole genome shotgun (WGS) entry which is preliminary data.</text>
</comment>
<evidence type="ECO:0000313" key="3">
    <source>
        <dbReference type="Proteomes" id="UP001331515"/>
    </source>
</evidence>
<sequence length="87" mass="9422">MLHDRLVVLNKPNNSPKTHGSDGRLRRETPTRRVTVILFICGSSEARDGAGTGRGGALPVWHPQAPLCVYLPLHGTDAVLSSKANWP</sequence>
<dbReference type="AlphaFoldDB" id="A0AAN8C0C8"/>
<keyword evidence="3" id="KW-1185">Reference proteome</keyword>
<feature type="region of interest" description="Disordered" evidence="1">
    <location>
        <begin position="1"/>
        <end position="28"/>
    </location>
</feature>